<dbReference type="PROSITE" id="PS01054">
    <property type="entry name" value="TRANSALDOLASE_1"/>
    <property type="match status" value="1"/>
</dbReference>
<keyword evidence="4" id="KW-1185">Reference proteome</keyword>
<dbReference type="InterPro" id="IPR013785">
    <property type="entry name" value="Aldolase_TIM"/>
</dbReference>
<evidence type="ECO:0000313" key="4">
    <source>
        <dbReference type="Proteomes" id="UP000093501"/>
    </source>
</evidence>
<proteinExistence type="predicted"/>
<dbReference type="InterPro" id="IPR018225">
    <property type="entry name" value="Transaldolase_AS"/>
</dbReference>
<dbReference type="CDD" id="cd00956">
    <property type="entry name" value="Transaldolase_FSA"/>
    <property type="match status" value="1"/>
</dbReference>
<evidence type="ECO:0000256" key="2">
    <source>
        <dbReference type="ARBA" id="ARBA00023270"/>
    </source>
</evidence>
<protein>
    <submittedName>
        <fullName evidence="3">Fructose-bisphosphate aldolase</fullName>
    </submittedName>
</protein>
<name>A0A1C0ALR6_9ACTN</name>
<dbReference type="SUPFAM" id="SSF51569">
    <property type="entry name" value="Aldolase"/>
    <property type="match status" value="1"/>
</dbReference>
<dbReference type="PANTHER" id="PTHR10683:SF28">
    <property type="entry name" value="TRANSALDOLASE C"/>
    <property type="match status" value="1"/>
</dbReference>
<gene>
    <name evidence="3" type="ORF">BCR15_04020</name>
</gene>
<dbReference type="RefSeq" id="WP_068751570.1">
    <property type="nucleotide sequence ID" value="NZ_LR214441.1"/>
</dbReference>
<dbReference type="GO" id="GO:0005737">
    <property type="term" value="C:cytoplasm"/>
    <property type="evidence" value="ECO:0007669"/>
    <property type="project" value="UniProtKB-SubCell"/>
</dbReference>
<dbReference type="Proteomes" id="UP000093501">
    <property type="component" value="Unassembled WGS sequence"/>
</dbReference>
<comment type="caution">
    <text evidence="3">The sequence shown here is derived from an EMBL/GenBank/DDBJ whole genome shotgun (WGS) entry which is preliminary data.</text>
</comment>
<comment type="subcellular location">
    <subcellularLocation>
        <location evidence="1">Cytoplasm</location>
    </subcellularLocation>
</comment>
<dbReference type="GO" id="GO:0005975">
    <property type="term" value="P:carbohydrate metabolic process"/>
    <property type="evidence" value="ECO:0007669"/>
    <property type="project" value="InterPro"/>
</dbReference>
<accession>A0A1C0ALR6</accession>
<dbReference type="Gene3D" id="3.20.20.70">
    <property type="entry name" value="Aldolase class I"/>
    <property type="match status" value="1"/>
</dbReference>
<keyword evidence="2" id="KW-0704">Schiff base</keyword>
<evidence type="ECO:0000256" key="1">
    <source>
        <dbReference type="ARBA" id="ARBA00004496"/>
    </source>
</evidence>
<sequence>MDILFDTANLDDIERLTPIYPVTGVTTNPSILKKEGPIDFYAHLKRIRSIIGPNRTLHVQVLAKDAQGMIDEAHRLLDMIDANVYPKVPTTEAGIQAMRVLKSEGVKVTATAIYSKTQGFLAIATGVDYLAPYYNRMQSLDIDTRGTLSALASFIDRFEAPSKIMAASFKNIAQVSHALESGAHAVTLSPKLLRQALSAPMIEDAVDAFISDWKDVHGTTTLP</sequence>
<dbReference type="AlphaFoldDB" id="A0A1C0ALR6"/>
<dbReference type="PANTHER" id="PTHR10683">
    <property type="entry name" value="TRANSALDOLASE"/>
    <property type="match status" value="1"/>
</dbReference>
<dbReference type="NCBIfam" id="NF009299">
    <property type="entry name" value="PRK12656.1"/>
    <property type="match status" value="1"/>
</dbReference>
<dbReference type="InterPro" id="IPR033919">
    <property type="entry name" value="TSA/FSA_arc/bac"/>
</dbReference>
<dbReference type="Pfam" id="PF00923">
    <property type="entry name" value="TAL_FSA"/>
    <property type="match status" value="1"/>
</dbReference>
<dbReference type="InterPro" id="IPR001585">
    <property type="entry name" value="TAL/FSA"/>
</dbReference>
<dbReference type="GO" id="GO:0016832">
    <property type="term" value="F:aldehyde-lyase activity"/>
    <property type="evidence" value="ECO:0007669"/>
    <property type="project" value="InterPro"/>
</dbReference>
<evidence type="ECO:0000313" key="3">
    <source>
        <dbReference type="EMBL" id="OCL33812.1"/>
    </source>
</evidence>
<dbReference type="EMBL" id="MBQD01000021">
    <property type="protein sequence ID" value="OCL33812.1"/>
    <property type="molecule type" value="Genomic_DNA"/>
</dbReference>
<organism evidence="3 4">
    <name type="scientific">Tessaracoccus lapidicaptus</name>
    <dbReference type="NCBI Taxonomy" id="1427523"/>
    <lineage>
        <taxon>Bacteria</taxon>
        <taxon>Bacillati</taxon>
        <taxon>Actinomycetota</taxon>
        <taxon>Actinomycetes</taxon>
        <taxon>Propionibacteriales</taxon>
        <taxon>Propionibacteriaceae</taxon>
        <taxon>Tessaracoccus</taxon>
    </lineage>
</organism>
<reference evidence="4" key="1">
    <citation type="submission" date="2016-07" db="EMBL/GenBank/DDBJ databases">
        <authorList>
            <person name="Florea S."/>
            <person name="Webb J.S."/>
            <person name="Jaromczyk J."/>
            <person name="Schardl C.L."/>
        </authorList>
    </citation>
    <scope>NUCLEOTIDE SEQUENCE [LARGE SCALE GENOMIC DNA]</scope>
    <source>
        <strain evidence="4">IPBSL-7</strain>
    </source>
</reference>